<comment type="caution">
    <text evidence="1">The sequence shown here is derived from an EMBL/GenBank/DDBJ whole genome shotgun (WGS) entry which is preliminary data.</text>
</comment>
<keyword evidence="2" id="KW-1185">Reference proteome</keyword>
<proteinExistence type="predicted"/>
<gene>
    <name evidence="1" type="ORF">SLEP1_g37744</name>
</gene>
<sequence length="164" mass="18198">MDLQWSFIQTLIRGHLNTRIRLTLCRIWTTGTPPTSADKCGLDALGIDQNFNGSIEATVESEDTLTIKHHVFNFETYPVALSRLHKDQNLTVVVRPSAEGSITLLVIGKQKGVVEMLEGCTDEIGSTFVGFDASVQGINVNKDKQLDLLPSPQKDSNLEFKLQR</sequence>
<reference evidence="1 2" key="1">
    <citation type="journal article" date="2021" name="Commun. Biol.">
        <title>The genome of Shorea leprosula (Dipterocarpaceae) highlights the ecological relevance of drought in aseasonal tropical rainforests.</title>
        <authorList>
            <person name="Ng K.K.S."/>
            <person name="Kobayashi M.J."/>
            <person name="Fawcett J.A."/>
            <person name="Hatakeyama M."/>
            <person name="Paape T."/>
            <person name="Ng C.H."/>
            <person name="Ang C.C."/>
            <person name="Tnah L.H."/>
            <person name="Lee C.T."/>
            <person name="Nishiyama T."/>
            <person name="Sese J."/>
            <person name="O'Brien M.J."/>
            <person name="Copetti D."/>
            <person name="Mohd Noor M.I."/>
            <person name="Ong R.C."/>
            <person name="Putra M."/>
            <person name="Sireger I.Z."/>
            <person name="Indrioko S."/>
            <person name="Kosugi Y."/>
            <person name="Izuno A."/>
            <person name="Isagi Y."/>
            <person name="Lee S.L."/>
            <person name="Shimizu K.K."/>
        </authorList>
    </citation>
    <scope>NUCLEOTIDE SEQUENCE [LARGE SCALE GENOMIC DNA]</scope>
    <source>
        <strain evidence="1">214</strain>
    </source>
</reference>
<organism evidence="1 2">
    <name type="scientific">Rubroshorea leprosula</name>
    <dbReference type="NCBI Taxonomy" id="152421"/>
    <lineage>
        <taxon>Eukaryota</taxon>
        <taxon>Viridiplantae</taxon>
        <taxon>Streptophyta</taxon>
        <taxon>Embryophyta</taxon>
        <taxon>Tracheophyta</taxon>
        <taxon>Spermatophyta</taxon>
        <taxon>Magnoliopsida</taxon>
        <taxon>eudicotyledons</taxon>
        <taxon>Gunneridae</taxon>
        <taxon>Pentapetalae</taxon>
        <taxon>rosids</taxon>
        <taxon>malvids</taxon>
        <taxon>Malvales</taxon>
        <taxon>Dipterocarpaceae</taxon>
        <taxon>Rubroshorea</taxon>
    </lineage>
</organism>
<evidence type="ECO:0000313" key="2">
    <source>
        <dbReference type="Proteomes" id="UP001054252"/>
    </source>
</evidence>
<dbReference type="Proteomes" id="UP001054252">
    <property type="component" value="Unassembled WGS sequence"/>
</dbReference>
<dbReference type="AlphaFoldDB" id="A0AAV5KVZ1"/>
<accession>A0AAV5KVZ1</accession>
<evidence type="ECO:0000313" key="1">
    <source>
        <dbReference type="EMBL" id="GKV28728.1"/>
    </source>
</evidence>
<dbReference type="EMBL" id="BPVZ01000080">
    <property type="protein sequence ID" value="GKV28728.1"/>
    <property type="molecule type" value="Genomic_DNA"/>
</dbReference>
<name>A0AAV5KVZ1_9ROSI</name>
<protein>
    <submittedName>
        <fullName evidence="1">Uncharacterized protein</fullName>
    </submittedName>
</protein>